<evidence type="ECO:0000256" key="2">
    <source>
        <dbReference type="ARBA" id="ARBA00022771"/>
    </source>
</evidence>
<evidence type="ECO:0000313" key="7">
    <source>
        <dbReference type="EMBL" id="ERL87131.1"/>
    </source>
</evidence>
<evidence type="ECO:0000256" key="1">
    <source>
        <dbReference type="ARBA" id="ARBA00022723"/>
    </source>
</evidence>
<protein>
    <recommendedName>
        <fullName evidence="6">THAP-type domain-containing protein</fullName>
    </recommendedName>
</protein>
<dbReference type="PROSITE" id="PS50950">
    <property type="entry name" value="ZF_THAP"/>
    <property type="match status" value="1"/>
</dbReference>
<feature type="non-terminal residue" evidence="7">
    <location>
        <position position="1"/>
    </location>
</feature>
<dbReference type="AlphaFoldDB" id="U4U933"/>
<name>U4U933_DENPD</name>
<feature type="domain" description="THAP-type" evidence="6">
    <location>
        <begin position="110"/>
        <end position="187"/>
    </location>
</feature>
<gene>
    <name evidence="7" type="ORF">D910_04531</name>
</gene>
<reference evidence="7 8" key="1">
    <citation type="journal article" date="2013" name="Genome Biol.">
        <title>Draft genome of the mountain pine beetle, Dendroctonus ponderosae Hopkins, a major forest pest.</title>
        <authorList>
            <person name="Keeling C.I."/>
            <person name="Yuen M.M."/>
            <person name="Liao N.Y."/>
            <person name="Docking T.R."/>
            <person name="Chan S.K."/>
            <person name="Taylor G.A."/>
            <person name="Palmquist D.L."/>
            <person name="Jackman S.D."/>
            <person name="Nguyen A."/>
            <person name="Li M."/>
            <person name="Henderson H."/>
            <person name="Janes J.K."/>
            <person name="Zhao Y."/>
            <person name="Pandoh P."/>
            <person name="Moore R."/>
            <person name="Sperling F.A."/>
            <person name="Huber D.P."/>
            <person name="Birol I."/>
            <person name="Jones S.J."/>
            <person name="Bohlmann J."/>
        </authorList>
    </citation>
    <scope>NUCLEOTIDE SEQUENCE</scope>
</reference>
<dbReference type="SMART" id="SM00980">
    <property type="entry name" value="THAP"/>
    <property type="match status" value="1"/>
</dbReference>
<evidence type="ECO:0000256" key="5">
    <source>
        <dbReference type="PROSITE-ProRule" id="PRU00309"/>
    </source>
</evidence>
<dbReference type="InterPro" id="IPR006612">
    <property type="entry name" value="THAP_Znf"/>
</dbReference>
<keyword evidence="3" id="KW-0862">Zinc</keyword>
<dbReference type="SUPFAM" id="SSF57716">
    <property type="entry name" value="Glucocorticoid receptor-like (DNA-binding domain)"/>
    <property type="match status" value="1"/>
</dbReference>
<evidence type="ECO:0000313" key="8">
    <source>
        <dbReference type="Proteomes" id="UP000030742"/>
    </source>
</evidence>
<evidence type="ECO:0000256" key="4">
    <source>
        <dbReference type="ARBA" id="ARBA00023125"/>
    </source>
</evidence>
<dbReference type="OrthoDB" id="6619240at2759"/>
<accession>U4U933</accession>
<dbReference type="EMBL" id="KB631923">
    <property type="protein sequence ID" value="ERL87131.1"/>
    <property type="molecule type" value="Genomic_DNA"/>
</dbReference>
<sequence length="306" mass="34427">LDVCCFKNCTHSDNTTVLHKFPAYLNRVDNPRVVYEIQKRYGGKKVCGDHLSHQFFKTGIFNASAAVFLGLQILWIESNQISSGASAVNIDGLEDSEQEESQDPEMYVPITEYCAFINCATHNLEAAKKFKFPLNEPMRQKWGLRAGIPSSFPVDGLKLLFVCEKHFMKSQFTSDGSVKPLAAPTSYRLYSDPVVNSNGTNWRRKKILTNCVKDFSIIRQPKCCIGNCQEKPTSTFPPLKALGYLIKLNNVSRTNLEYYQKQKVCTKHLHHNFCDKTALSKASALLTPSSTQEVLDRITNEAISGK</sequence>
<organism evidence="7 8">
    <name type="scientific">Dendroctonus ponderosae</name>
    <name type="common">Mountain pine beetle</name>
    <dbReference type="NCBI Taxonomy" id="77166"/>
    <lineage>
        <taxon>Eukaryota</taxon>
        <taxon>Metazoa</taxon>
        <taxon>Ecdysozoa</taxon>
        <taxon>Arthropoda</taxon>
        <taxon>Hexapoda</taxon>
        <taxon>Insecta</taxon>
        <taxon>Pterygota</taxon>
        <taxon>Neoptera</taxon>
        <taxon>Endopterygota</taxon>
        <taxon>Coleoptera</taxon>
        <taxon>Polyphaga</taxon>
        <taxon>Cucujiformia</taxon>
        <taxon>Curculionidae</taxon>
        <taxon>Scolytinae</taxon>
        <taxon>Dendroctonus</taxon>
    </lineage>
</organism>
<proteinExistence type="predicted"/>
<dbReference type="Proteomes" id="UP000030742">
    <property type="component" value="Unassembled WGS sequence"/>
</dbReference>
<keyword evidence="2 5" id="KW-0863">Zinc-finger</keyword>
<dbReference type="GO" id="GO:0003677">
    <property type="term" value="F:DNA binding"/>
    <property type="evidence" value="ECO:0007669"/>
    <property type="project" value="UniProtKB-UniRule"/>
</dbReference>
<dbReference type="GO" id="GO:0008270">
    <property type="term" value="F:zinc ion binding"/>
    <property type="evidence" value="ECO:0007669"/>
    <property type="project" value="UniProtKB-KW"/>
</dbReference>
<evidence type="ECO:0000259" key="6">
    <source>
        <dbReference type="PROSITE" id="PS50950"/>
    </source>
</evidence>
<keyword evidence="4 5" id="KW-0238">DNA-binding</keyword>
<dbReference type="Pfam" id="PF05485">
    <property type="entry name" value="THAP"/>
    <property type="match status" value="1"/>
</dbReference>
<keyword evidence="1" id="KW-0479">Metal-binding</keyword>
<evidence type="ECO:0000256" key="3">
    <source>
        <dbReference type="ARBA" id="ARBA00022833"/>
    </source>
</evidence>